<evidence type="ECO:0000256" key="2">
    <source>
        <dbReference type="ARBA" id="ARBA00022692"/>
    </source>
</evidence>
<dbReference type="GO" id="GO:0016020">
    <property type="term" value="C:membrane"/>
    <property type="evidence" value="ECO:0007669"/>
    <property type="project" value="UniProtKB-SubCell"/>
</dbReference>
<keyword evidence="2 5" id="KW-0812">Transmembrane</keyword>
<dbReference type="Pfam" id="PF06813">
    <property type="entry name" value="Nodulin-like"/>
    <property type="match status" value="1"/>
</dbReference>
<dbReference type="EMBL" id="LRBV02000001">
    <property type="status" value="NOT_ANNOTATED_CDS"/>
    <property type="molecule type" value="Genomic_DNA"/>
</dbReference>
<evidence type="ECO:0000313" key="7">
    <source>
        <dbReference type="EnsemblPlants" id="QL01p017926:mrna"/>
    </source>
</evidence>
<keyword evidence="3 5" id="KW-1133">Transmembrane helix</keyword>
<proteinExistence type="predicted"/>
<organism evidence="7 8">
    <name type="scientific">Quercus lobata</name>
    <name type="common">Valley oak</name>
    <dbReference type="NCBI Taxonomy" id="97700"/>
    <lineage>
        <taxon>Eukaryota</taxon>
        <taxon>Viridiplantae</taxon>
        <taxon>Streptophyta</taxon>
        <taxon>Embryophyta</taxon>
        <taxon>Tracheophyta</taxon>
        <taxon>Spermatophyta</taxon>
        <taxon>Magnoliopsida</taxon>
        <taxon>eudicotyledons</taxon>
        <taxon>Gunneridae</taxon>
        <taxon>Pentapetalae</taxon>
        <taxon>rosids</taxon>
        <taxon>fabids</taxon>
        <taxon>Fagales</taxon>
        <taxon>Fagaceae</taxon>
        <taxon>Quercus</taxon>
    </lineage>
</organism>
<evidence type="ECO:0000256" key="1">
    <source>
        <dbReference type="ARBA" id="ARBA00004141"/>
    </source>
</evidence>
<name>A0A7N2KN20_QUELO</name>
<comment type="subcellular location">
    <subcellularLocation>
        <location evidence="1">Membrane</location>
        <topology evidence="1">Multi-pass membrane protein</topology>
    </subcellularLocation>
</comment>
<dbReference type="SUPFAM" id="SSF103473">
    <property type="entry name" value="MFS general substrate transporter"/>
    <property type="match status" value="1"/>
</dbReference>
<feature type="transmembrane region" description="Helical" evidence="5">
    <location>
        <begin position="112"/>
        <end position="135"/>
    </location>
</feature>
<evidence type="ECO:0000256" key="4">
    <source>
        <dbReference type="ARBA" id="ARBA00023136"/>
    </source>
</evidence>
<dbReference type="PANTHER" id="PTHR21576:SF11">
    <property type="entry name" value="MAJOR FACILITATOR SUPERFAMILY PROTEIN"/>
    <property type="match status" value="1"/>
</dbReference>
<evidence type="ECO:0000256" key="5">
    <source>
        <dbReference type="SAM" id="Phobius"/>
    </source>
</evidence>
<reference evidence="7" key="2">
    <citation type="submission" date="2021-01" db="UniProtKB">
        <authorList>
            <consortium name="EnsemblPlants"/>
        </authorList>
    </citation>
    <scope>IDENTIFICATION</scope>
</reference>
<sequence length="180" mass="19738">MAAKRLPLWLVLVIGSILGLIGYGLKYLAITFHISFLLSSSIFAPTFIAGNSICWRNTVCYVAIIDNFPSHRQVLVGIITSYQGLSAKMFTDIVHAVMPSATVISNSISTKILPLVNVIFTGLFLLAPLIVIPIVKKVTEKFAGKWDKNTEKELCGEKVNGDVGKMEEGVKEREDDKKAP</sequence>
<evidence type="ECO:0000313" key="8">
    <source>
        <dbReference type="Proteomes" id="UP000594261"/>
    </source>
</evidence>
<feature type="transmembrane region" description="Helical" evidence="5">
    <location>
        <begin position="32"/>
        <end position="49"/>
    </location>
</feature>
<dbReference type="InterPro" id="IPR036259">
    <property type="entry name" value="MFS_trans_sf"/>
</dbReference>
<keyword evidence="8" id="KW-1185">Reference proteome</keyword>
<dbReference type="Proteomes" id="UP000594261">
    <property type="component" value="Chromosome 1"/>
</dbReference>
<evidence type="ECO:0000259" key="6">
    <source>
        <dbReference type="Pfam" id="PF06813"/>
    </source>
</evidence>
<dbReference type="InParanoid" id="A0A7N2KN20"/>
<accession>A0A7N2KN20</accession>
<protein>
    <recommendedName>
        <fullName evidence="6">Nodulin-like domain-containing protein</fullName>
    </recommendedName>
</protein>
<dbReference type="Gramene" id="QL01p017926:mrna">
    <property type="protein sequence ID" value="QL01p017926:mrna"/>
    <property type="gene ID" value="QL01p017926"/>
</dbReference>
<reference evidence="7 8" key="1">
    <citation type="journal article" date="2016" name="G3 (Bethesda)">
        <title>First Draft Assembly and Annotation of the Genome of a California Endemic Oak Quercus lobata Nee (Fagaceae).</title>
        <authorList>
            <person name="Sork V.L."/>
            <person name="Fitz-Gibbon S.T."/>
            <person name="Puiu D."/>
            <person name="Crepeau M."/>
            <person name="Gugger P.F."/>
            <person name="Sherman R."/>
            <person name="Stevens K."/>
            <person name="Langley C.H."/>
            <person name="Pellegrini M."/>
            <person name="Salzberg S.L."/>
        </authorList>
    </citation>
    <scope>NUCLEOTIDE SEQUENCE [LARGE SCALE GENOMIC DNA]</scope>
    <source>
        <strain evidence="7 8">cv. SW786</strain>
    </source>
</reference>
<feature type="transmembrane region" description="Helical" evidence="5">
    <location>
        <begin position="6"/>
        <end position="25"/>
    </location>
</feature>
<dbReference type="EnsemblPlants" id="QL01p017926:mrna">
    <property type="protein sequence ID" value="QL01p017926:mrna"/>
    <property type="gene ID" value="QL01p017926"/>
</dbReference>
<dbReference type="PANTHER" id="PTHR21576">
    <property type="entry name" value="UNCHARACTERIZED NODULIN-LIKE PROTEIN"/>
    <property type="match status" value="1"/>
</dbReference>
<evidence type="ECO:0000256" key="3">
    <source>
        <dbReference type="ARBA" id="ARBA00022989"/>
    </source>
</evidence>
<keyword evidence="4 5" id="KW-0472">Membrane</keyword>
<dbReference type="AlphaFoldDB" id="A0A7N2KN20"/>
<dbReference type="InterPro" id="IPR010658">
    <property type="entry name" value="Nodulin-like"/>
</dbReference>
<feature type="domain" description="Nodulin-like" evidence="6">
    <location>
        <begin position="2"/>
        <end position="108"/>
    </location>
</feature>